<organism evidence="1 2">
    <name type="scientific">Cytophaga hutchinsonii (strain ATCC 33406 / DSM 1761 / CIP 103989 / NBRC 15051 / NCIMB 9469 / D465)</name>
    <dbReference type="NCBI Taxonomy" id="269798"/>
    <lineage>
        <taxon>Bacteria</taxon>
        <taxon>Pseudomonadati</taxon>
        <taxon>Bacteroidota</taxon>
        <taxon>Cytophagia</taxon>
        <taxon>Cytophagales</taxon>
        <taxon>Cytophagaceae</taxon>
        <taxon>Cytophaga</taxon>
    </lineage>
</organism>
<reference evidence="1 2" key="1">
    <citation type="journal article" date="2007" name="Appl. Environ. Microbiol.">
        <title>Genome sequence of the cellulolytic gliding bacterium Cytophaga hutchinsonii.</title>
        <authorList>
            <person name="Xie G."/>
            <person name="Bruce D.C."/>
            <person name="Challacombe J.F."/>
            <person name="Chertkov O."/>
            <person name="Detter J.C."/>
            <person name="Gilna P."/>
            <person name="Han C.S."/>
            <person name="Lucas S."/>
            <person name="Misra M."/>
            <person name="Myers G.L."/>
            <person name="Richardson P."/>
            <person name="Tapia R."/>
            <person name="Thayer N."/>
            <person name="Thompson L.S."/>
            <person name="Brettin T.S."/>
            <person name="Henrissat B."/>
            <person name="Wilson D.B."/>
            <person name="McBride M.J."/>
        </authorList>
    </citation>
    <scope>NUCLEOTIDE SEQUENCE [LARGE SCALE GENOMIC DNA]</scope>
    <source>
        <strain evidence="2">ATCC 33406 / DSM 1761 / CIP 103989 / NBRC 15051 / NCIMB 9469 / D465</strain>
    </source>
</reference>
<gene>
    <name evidence="1" type="ordered locus">CHU_1952</name>
</gene>
<proteinExistence type="predicted"/>
<dbReference type="Proteomes" id="UP000001822">
    <property type="component" value="Chromosome"/>
</dbReference>
<dbReference type="KEGG" id="chu:CHU_1952"/>
<evidence type="ECO:0000313" key="1">
    <source>
        <dbReference type="EMBL" id="ABG59218.1"/>
    </source>
</evidence>
<accession>A0A6N4SSE1</accession>
<dbReference type="AlphaFoldDB" id="A0A6N4SSE1"/>
<sequence length="82" mass="9485">MFSAKSSPFHLKRTANVRINCFYTKDLGWVLSDKFYVLWEDGCKTNHLAMISYLNLANIYKNIGLLQNITRMGTAIKKQLLI</sequence>
<protein>
    <submittedName>
        <fullName evidence="1">Uncharacterized protein</fullName>
    </submittedName>
</protein>
<name>A0A6N4SSE1_CYTH3</name>
<evidence type="ECO:0000313" key="2">
    <source>
        <dbReference type="Proteomes" id="UP000001822"/>
    </source>
</evidence>
<keyword evidence="2" id="KW-1185">Reference proteome</keyword>
<dbReference type="EMBL" id="CP000383">
    <property type="protein sequence ID" value="ABG59218.1"/>
    <property type="molecule type" value="Genomic_DNA"/>
</dbReference>